<protein>
    <recommendedName>
        <fullName evidence="5">SET domain-containing protein</fullName>
    </recommendedName>
</protein>
<organism evidence="6 7">
    <name type="scientific">Dictyostelium firmibasis</name>
    <dbReference type="NCBI Taxonomy" id="79012"/>
    <lineage>
        <taxon>Eukaryota</taxon>
        <taxon>Amoebozoa</taxon>
        <taxon>Evosea</taxon>
        <taxon>Eumycetozoa</taxon>
        <taxon>Dictyostelia</taxon>
        <taxon>Dictyosteliales</taxon>
        <taxon>Dictyosteliaceae</taxon>
        <taxon>Dictyostelium</taxon>
    </lineage>
</organism>
<name>A0AAN7TLW7_9MYCE</name>
<sequence length="414" mass="47826">MFKSFDGLKLSVSEFEGRYITATRDIDIGESILKCKSYFAVTCEDFKKNSCYNCIKLIKSPPSPQQPPRCMGCQEVWYCSEQCKLENQAKHQHYECMFFKKIKTPKLIQGSNFDADAYSEIRIIVGLLSRYYQDILLNNKFITKKEEVNIEGEKEIETEEEQQFIKDTLNGVLDLVENDINEQTNKAAKEFIDSIIDYIINLLNFTIGGGTTSSTSSSSRSNIDMNNIEQQEYYIKELTKQIRPLVQKVRCNQFGIWTKNDKCIGMAVSPSSSYFNHSCIPNCESVRDGSDMTFKSLYPIKKGEQISISYLALDKSTKRRREYLKYGYYFHCQCPRCNSSDSDQNGELEDSLDNWISKFYCHQRKCTGLYYSKVKLSQHSLNNNINTHEIHLSCSTCNDLLIVDSSFFNNKPNF</sequence>
<accession>A0AAN7TLW7</accession>
<evidence type="ECO:0000313" key="6">
    <source>
        <dbReference type="EMBL" id="KAK5575354.1"/>
    </source>
</evidence>
<dbReference type="Proteomes" id="UP001344447">
    <property type="component" value="Unassembled WGS sequence"/>
</dbReference>
<keyword evidence="3" id="KW-0863">Zinc-finger</keyword>
<dbReference type="EMBL" id="JAVFKY010000006">
    <property type="protein sequence ID" value="KAK5575354.1"/>
    <property type="molecule type" value="Genomic_DNA"/>
</dbReference>
<dbReference type="PROSITE" id="PS01360">
    <property type="entry name" value="ZF_MYND_1"/>
    <property type="match status" value="1"/>
</dbReference>
<evidence type="ECO:0000256" key="3">
    <source>
        <dbReference type="ARBA" id="ARBA00022771"/>
    </source>
</evidence>
<comment type="function">
    <text evidence="1">Probable methyltransferase.</text>
</comment>
<evidence type="ECO:0000256" key="4">
    <source>
        <dbReference type="ARBA" id="ARBA00022833"/>
    </source>
</evidence>
<dbReference type="AlphaFoldDB" id="A0AAN7TLW7"/>
<dbReference type="PROSITE" id="PS50280">
    <property type="entry name" value="SET"/>
    <property type="match status" value="1"/>
</dbReference>
<dbReference type="SUPFAM" id="SSF144232">
    <property type="entry name" value="HIT/MYND zinc finger-like"/>
    <property type="match status" value="1"/>
</dbReference>
<dbReference type="CDD" id="cd20071">
    <property type="entry name" value="SET_SMYD"/>
    <property type="match status" value="1"/>
</dbReference>
<dbReference type="InterPro" id="IPR050869">
    <property type="entry name" value="H3K4_H4K5_MeTrfase"/>
</dbReference>
<evidence type="ECO:0000313" key="7">
    <source>
        <dbReference type="Proteomes" id="UP001344447"/>
    </source>
</evidence>
<evidence type="ECO:0000259" key="5">
    <source>
        <dbReference type="PROSITE" id="PS50280"/>
    </source>
</evidence>
<evidence type="ECO:0000256" key="1">
    <source>
        <dbReference type="ARBA" id="ARBA00004038"/>
    </source>
</evidence>
<dbReference type="Gene3D" id="2.170.270.10">
    <property type="entry name" value="SET domain"/>
    <property type="match status" value="1"/>
</dbReference>
<reference evidence="6 7" key="1">
    <citation type="submission" date="2023-11" db="EMBL/GenBank/DDBJ databases">
        <title>Dfirmibasis_genome.</title>
        <authorList>
            <person name="Edelbroek B."/>
            <person name="Kjellin J."/>
            <person name="Jerlstrom-Hultqvist J."/>
            <person name="Soderbom F."/>
        </authorList>
    </citation>
    <scope>NUCLEOTIDE SEQUENCE [LARGE SCALE GENOMIC DNA]</scope>
    <source>
        <strain evidence="6 7">TNS-C-14</strain>
    </source>
</reference>
<dbReference type="SUPFAM" id="SSF82199">
    <property type="entry name" value="SET domain"/>
    <property type="match status" value="1"/>
</dbReference>
<dbReference type="SMART" id="SM00317">
    <property type="entry name" value="SET"/>
    <property type="match status" value="1"/>
</dbReference>
<evidence type="ECO:0000256" key="2">
    <source>
        <dbReference type="ARBA" id="ARBA00022723"/>
    </source>
</evidence>
<feature type="domain" description="SET" evidence="5">
    <location>
        <begin position="6"/>
        <end position="311"/>
    </location>
</feature>
<dbReference type="Pfam" id="PF00856">
    <property type="entry name" value="SET"/>
    <property type="match status" value="1"/>
</dbReference>
<dbReference type="GO" id="GO:0008270">
    <property type="term" value="F:zinc ion binding"/>
    <property type="evidence" value="ECO:0007669"/>
    <property type="project" value="UniProtKB-KW"/>
</dbReference>
<dbReference type="InterPro" id="IPR002893">
    <property type="entry name" value="Znf_MYND"/>
</dbReference>
<dbReference type="InterPro" id="IPR001214">
    <property type="entry name" value="SET_dom"/>
</dbReference>
<gene>
    <name evidence="6" type="ORF">RB653_010613</name>
</gene>
<comment type="caution">
    <text evidence="6">The sequence shown here is derived from an EMBL/GenBank/DDBJ whole genome shotgun (WGS) entry which is preliminary data.</text>
</comment>
<dbReference type="PANTHER" id="PTHR12197">
    <property type="entry name" value="HISTONE-LYSINE N-METHYLTRANSFERASE SMYD"/>
    <property type="match status" value="1"/>
</dbReference>
<proteinExistence type="predicted"/>
<dbReference type="InterPro" id="IPR046341">
    <property type="entry name" value="SET_dom_sf"/>
</dbReference>
<dbReference type="GO" id="GO:0005634">
    <property type="term" value="C:nucleus"/>
    <property type="evidence" value="ECO:0007669"/>
    <property type="project" value="TreeGrafter"/>
</dbReference>
<dbReference type="PANTHER" id="PTHR12197:SF251">
    <property type="entry name" value="EG:BACR7C10.4 PROTEIN"/>
    <property type="match status" value="1"/>
</dbReference>
<keyword evidence="2" id="KW-0479">Metal-binding</keyword>
<keyword evidence="7" id="KW-1185">Reference proteome</keyword>
<keyword evidence="4" id="KW-0862">Zinc</keyword>